<dbReference type="Gene3D" id="1.10.472.80">
    <property type="entry name" value="Ypt/Rab-GAP domain of gyp1p, domain 3"/>
    <property type="match status" value="1"/>
</dbReference>
<dbReference type="EMBL" id="DF236996">
    <property type="protein sequence ID" value="GAQ80146.1"/>
    <property type="molecule type" value="Genomic_DNA"/>
</dbReference>
<feature type="domain" description="Rab-GAP TBC" evidence="1">
    <location>
        <begin position="100"/>
        <end position="291"/>
    </location>
</feature>
<reference evidence="2 3" key="1">
    <citation type="journal article" date="2014" name="Nat. Commun.">
        <title>Klebsormidium flaccidum genome reveals primary factors for plant terrestrial adaptation.</title>
        <authorList>
            <person name="Hori K."/>
            <person name="Maruyama F."/>
            <person name="Fujisawa T."/>
            <person name="Togashi T."/>
            <person name="Yamamoto N."/>
            <person name="Seo M."/>
            <person name="Sato S."/>
            <person name="Yamada T."/>
            <person name="Mori H."/>
            <person name="Tajima N."/>
            <person name="Moriyama T."/>
            <person name="Ikeuchi M."/>
            <person name="Watanabe M."/>
            <person name="Wada H."/>
            <person name="Kobayashi K."/>
            <person name="Saito M."/>
            <person name="Masuda T."/>
            <person name="Sasaki-Sekimoto Y."/>
            <person name="Mashiguchi K."/>
            <person name="Awai K."/>
            <person name="Shimojima M."/>
            <person name="Masuda S."/>
            <person name="Iwai M."/>
            <person name="Nobusawa T."/>
            <person name="Narise T."/>
            <person name="Kondo S."/>
            <person name="Saito H."/>
            <person name="Sato R."/>
            <person name="Murakawa M."/>
            <person name="Ihara Y."/>
            <person name="Oshima-Yamada Y."/>
            <person name="Ohtaka K."/>
            <person name="Satoh M."/>
            <person name="Sonobe K."/>
            <person name="Ishii M."/>
            <person name="Ohtani R."/>
            <person name="Kanamori-Sato M."/>
            <person name="Honoki R."/>
            <person name="Miyazaki D."/>
            <person name="Mochizuki H."/>
            <person name="Umetsu J."/>
            <person name="Higashi K."/>
            <person name="Shibata D."/>
            <person name="Kamiya Y."/>
            <person name="Sato N."/>
            <person name="Nakamura Y."/>
            <person name="Tabata S."/>
            <person name="Ida S."/>
            <person name="Kurokawa K."/>
            <person name="Ohta H."/>
        </authorList>
    </citation>
    <scope>NUCLEOTIDE SEQUENCE [LARGE SCALE GENOMIC DNA]</scope>
    <source>
        <strain evidence="2 3">NIES-2285</strain>
    </source>
</reference>
<dbReference type="PANTHER" id="PTHR47219">
    <property type="entry name" value="RAB GTPASE-ACTIVATING PROTEIN 1-LIKE"/>
    <property type="match status" value="1"/>
</dbReference>
<organism evidence="2 3">
    <name type="scientific">Klebsormidium nitens</name>
    <name type="common">Green alga</name>
    <name type="synonym">Ulothrix nitens</name>
    <dbReference type="NCBI Taxonomy" id="105231"/>
    <lineage>
        <taxon>Eukaryota</taxon>
        <taxon>Viridiplantae</taxon>
        <taxon>Streptophyta</taxon>
        <taxon>Klebsormidiophyceae</taxon>
        <taxon>Klebsormidiales</taxon>
        <taxon>Klebsormidiaceae</taxon>
        <taxon>Klebsormidium</taxon>
    </lineage>
</organism>
<dbReference type="GO" id="GO:0005096">
    <property type="term" value="F:GTPase activator activity"/>
    <property type="evidence" value="ECO:0000318"/>
    <property type="project" value="GO_Central"/>
</dbReference>
<protein>
    <submittedName>
        <fullName evidence="2">GTPase activating protein</fullName>
    </submittedName>
</protein>
<name>A0A1Y1HUE3_KLENI</name>
<proteinExistence type="predicted"/>
<dbReference type="InterPro" id="IPR035969">
    <property type="entry name" value="Rab-GAP_TBC_sf"/>
</dbReference>
<dbReference type="PROSITE" id="PS50086">
    <property type="entry name" value="TBC_RABGAP"/>
    <property type="match status" value="1"/>
</dbReference>
<dbReference type="Pfam" id="PF00566">
    <property type="entry name" value="RabGAP-TBC"/>
    <property type="match status" value="1"/>
</dbReference>
<dbReference type="OMA" id="DTMIQDS"/>
<gene>
    <name evidence="2" type="ORF">KFL_000470190</name>
</gene>
<dbReference type="FunFam" id="1.10.8.270:FF:000016">
    <property type="entry name" value="TBC1 domain family member 2A"/>
    <property type="match status" value="1"/>
</dbReference>
<dbReference type="Gene3D" id="1.10.8.270">
    <property type="entry name" value="putative rabgap domain of human tbc1 domain family member 14 like domains"/>
    <property type="match status" value="1"/>
</dbReference>
<evidence type="ECO:0000313" key="3">
    <source>
        <dbReference type="Proteomes" id="UP000054558"/>
    </source>
</evidence>
<dbReference type="AlphaFoldDB" id="A0A1Y1HUE3"/>
<dbReference type="SMART" id="SM00164">
    <property type="entry name" value="TBC"/>
    <property type="match status" value="1"/>
</dbReference>
<dbReference type="Proteomes" id="UP000054558">
    <property type="component" value="Unassembled WGS sequence"/>
</dbReference>
<dbReference type="STRING" id="105231.A0A1Y1HUE3"/>
<dbReference type="PANTHER" id="PTHR47219:SF20">
    <property type="entry name" value="TBC1 DOMAIN FAMILY MEMBER 2B"/>
    <property type="match status" value="1"/>
</dbReference>
<dbReference type="InterPro" id="IPR050302">
    <property type="entry name" value="Rab_GAP_TBC_domain"/>
</dbReference>
<dbReference type="OrthoDB" id="294251at2759"/>
<dbReference type="InterPro" id="IPR000195">
    <property type="entry name" value="Rab-GAP-TBC_dom"/>
</dbReference>
<keyword evidence="3" id="KW-1185">Reference proteome</keyword>
<evidence type="ECO:0000313" key="2">
    <source>
        <dbReference type="EMBL" id="GAQ80146.1"/>
    </source>
</evidence>
<evidence type="ECO:0000259" key="1">
    <source>
        <dbReference type="PROSITE" id="PS50086"/>
    </source>
</evidence>
<accession>A0A1Y1HUE3</accession>
<dbReference type="SUPFAM" id="SSF47923">
    <property type="entry name" value="Ypt/Rab-GAP domain of gyp1p"/>
    <property type="match status" value="2"/>
</dbReference>
<sequence>MSSTSTGHWAFDSWKMTQQVLDSYGFSHALTGEEAVQRQMCETRAREQQKMWWEKERTLGPGWYEDELEAGQNGFAGGFSMAAVTAVANGSSLKKLIRKGIPAQSRAKVWWSCSGAGKKEREAGEGYYANLLKLVEGKETVHTRQIDNDVHRTFPGHPWLDSEEGKTLLRRVLVAYSWRNPGVGYCQSMNYVTAFLLLVMRSEEHAFWMLATLLEDILYEDSYSGDLSGCHVETRVLGELLEKKLPRLAVLLEKLGCELALLCTEWFLCLFVKSLPPETTMRIWDVLFNEGAKVIFRVALALLKMNEANLLKTKSVGELIHLLQDATRHTYDRDELMKVAFEKLGSFPMKSILKQRRRQHPLVMAELQDRLRKHENKSS</sequence>